<keyword evidence="6" id="KW-0560">Oxidoreductase</keyword>
<sequence>MAKLLASIAWDWTLVWTAIGVYVAYNVVYFFYRLHQVRSLVREIPAKYGIPIMPHSYLFGHLVTVAKVMMKQPSDIFGGCAPLFVIKAYPELAAAGAMYMDMWPVSPPMLTVFDPDMMAQFCQEPSLPKAELMHTEFGPFTQLKDLVNLEGPDWKRWRGVFNPGFSAKNLLSLVPTFLEEIEVFVGHLQALAKSGEVVKFEEPAMDLTIDVIGRAALGARLHAQTKHNGFKDAMTRQVYWLETDRLPVTLLKLVNPFRPLMMWLHNRTMKNYFMPLIEQSIAEHSSSSQADTTNTTTGPKTIISLATKAYLSDPALDAKKSTQIDAEFLNVLISQLKIFMFAGHDTTATTLSFAYHLLHTNPSTLAALRAEHTSVFGPDPSTASSQIALNPALLNSLPYTLSVIKETLRLFPPVGSVREGQTNLFLTSPSTGTRYPTAGWMLFSCSFASQRWDAVWPRAGEFVPERWLVRDESDPLHVRKNAFRPFELGPRNCIGQELALLELKAIMVLTLREMEFESCYGEGAKKVEGDVAYQVKEAGQVTGHPKGGMPMRVRLRTGE</sequence>
<evidence type="ECO:0000256" key="1">
    <source>
        <dbReference type="ARBA" id="ARBA00001971"/>
    </source>
</evidence>
<dbReference type="Gene3D" id="1.10.630.10">
    <property type="entry name" value="Cytochrome P450"/>
    <property type="match status" value="1"/>
</dbReference>
<dbReference type="PANTHER" id="PTHR24305">
    <property type="entry name" value="CYTOCHROME P450"/>
    <property type="match status" value="1"/>
</dbReference>
<dbReference type="Proteomes" id="UP001286456">
    <property type="component" value="Unassembled WGS sequence"/>
</dbReference>
<evidence type="ECO:0000256" key="8">
    <source>
        <dbReference type="ARBA" id="ARBA00023033"/>
    </source>
</evidence>
<feature type="binding site" description="axial binding residue" evidence="9">
    <location>
        <position position="493"/>
    </location>
    <ligand>
        <name>heme</name>
        <dbReference type="ChEBI" id="CHEBI:30413"/>
    </ligand>
    <ligandPart>
        <name>Fe</name>
        <dbReference type="ChEBI" id="CHEBI:18248"/>
    </ligandPart>
</feature>
<reference evidence="11" key="1">
    <citation type="journal article" date="2023" name="Mol. Phylogenet. Evol.">
        <title>Genome-scale phylogeny and comparative genomics of the fungal order Sordariales.</title>
        <authorList>
            <person name="Hensen N."/>
            <person name="Bonometti L."/>
            <person name="Westerberg I."/>
            <person name="Brannstrom I.O."/>
            <person name="Guillou S."/>
            <person name="Cros-Aarteil S."/>
            <person name="Calhoun S."/>
            <person name="Haridas S."/>
            <person name="Kuo A."/>
            <person name="Mondo S."/>
            <person name="Pangilinan J."/>
            <person name="Riley R."/>
            <person name="LaButti K."/>
            <person name="Andreopoulos B."/>
            <person name="Lipzen A."/>
            <person name="Chen C."/>
            <person name="Yan M."/>
            <person name="Daum C."/>
            <person name="Ng V."/>
            <person name="Clum A."/>
            <person name="Steindorff A."/>
            <person name="Ohm R.A."/>
            <person name="Martin F."/>
            <person name="Silar P."/>
            <person name="Natvig D.O."/>
            <person name="Lalanne C."/>
            <person name="Gautier V."/>
            <person name="Ament-Velasquez S.L."/>
            <person name="Kruys A."/>
            <person name="Hutchinson M.I."/>
            <person name="Powell A.J."/>
            <person name="Barry K."/>
            <person name="Miller A.N."/>
            <person name="Grigoriev I.V."/>
            <person name="Debuchy R."/>
            <person name="Gladieux P."/>
            <person name="Hiltunen Thoren M."/>
            <person name="Johannesson H."/>
        </authorList>
    </citation>
    <scope>NUCLEOTIDE SEQUENCE</scope>
    <source>
        <strain evidence="11">SMH4131-1</strain>
    </source>
</reference>
<keyword evidence="12" id="KW-1185">Reference proteome</keyword>
<evidence type="ECO:0000256" key="10">
    <source>
        <dbReference type="SAM" id="Phobius"/>
    </source>
</evidence>
<evidence type="ECO:0000256" key="5">
    <source>
        <dbReference type="ARBA" id="ARBA00022723"/>
    </source>
</evidence>
<reference evidence="11" key="2">
    <citation type="submission" date="2023-06" db="EMBL/GenBank/DDBJ databases">
        <authorList>
            <consortium name="Lawrence Berkeley National Laboratory"/>
            <person name="Haridas S."/>
            <person name="Hensen N."/>
            <person name="Bonometti L."/>
            <person name="Westerberg I."/>
            <person name="Brannstrom I.O."/>
            <person name="Guillou S."/>
            <person name="Cros-Aarteil S."/>
            <person name="Calhoun S."/>
            <person name="Kuo A."/>
            <person name="Mondo S."/>
            <person name="Pangilinan J."/>
            <person name="Riley R."/>
            <person name="Labutti K."/>
            <person name="Andreopoulos B."/>
            <person name="Lipzen A."/>
            <person name="Chen C."/>
            <person name="Yanf M."/>
            <person name="Daum C."/>
            <person name="Ng V."/>
            <person name="Clum A."/>
            <person name="Steindorff A."/>
            <person name="Ohm R."/>
            <person name="Martin F."/>
            <person name="Silar P."/>
            <person name="Natvig D."/>
            <person name="Lalanne C."/>
            <person name="Gautier V."/>
            <person name="Ament-Velasquez S.L."/>
            <person name="Kruys A."/>
            <person name="Hutchinson M.I."/>
            <person name="Powell A.J."/>
            <person name="Barry K."/>
            <person name="Miller A.N."/>
            <person name="Grigoriev I.V."/>
            <person name="Debuchy R."/>
            <person name="Gladieux P."/>
            <person name="Thoren M.H."/>
            <person name="Johannesson H."/>
        </authorList>
    </citation>
    <scope>NUCLEOTIDE SEQUENCE</scope>
    <source>
        <strain evidence="11">SMH4131-1</strain>
    </source>
</reference>
<evidence type="ECO:0000256" key="6">
    <source>
        <dbReference type="ARBA" id="ARBA00023002"/>
    </source>
</evidence>
<name>A0AAE0IF15_9PEZI</name>
<evidence type="ECO:0000256" key="9">
    <source>
        <dbReference type="PIRSR" id="PIRSR602403-1"/>
    </source>
</evidence>
<comment type="cofactor">
    <cofactor evidence="1 9">
        <name>heme</name>
        <dbReference type="ChEBI" id="CHEBI:30413"/>
    </cofactor>
</comment>
<dbReference type="CDD" id="cd11051">
    <property type="entry name" value="CYP59-like"/>
    <property type="match status" value="1"/>
</dbReference>
<dbReference type="AlphaFoldDB" id="A0AAE0IF15"/>
<keyword evidence="8" id="KW-0503">Monooxygenase</keyword>
<dbReference type="InterPro" id="IPR036396">
    <property type="entry name" value="Cyt_P450_sf"/>
</dbReference>
<dbReference type="GO" id="GO:0005506">
    <property type="term" value="F:iron ion binding"/>
    <property type="evidence" value="ECO:0007669"/>
    <property type="project" value="InterPro"/>
</dbReference>
<evidence type="ECO:0000256" key="4">
    <source>
        <dbReference type="ARBA" id="ARBA00022617"/>
    </source>
</evidence>
<dbReference type="SUPFAM" id="SSF48264">
    <property type="entry name" value="Cytochrome P450"/>
    <property type="match status" value="1"/>
</dbReference>
<dbReference type="InterPro" id="IPR002403">
    <property type="entry name" value="Cyt_P450_E_grp-IV"/>
</dbReference>
<dbReference type="EMBL" id="JAUEPO010000004">
    <property type="protein sequence ID" value="KAK3323730.1"/>
    <property type="molecule type" value="Genomic_DNA"/>
</dbReference>
<dbReference type="InterPro" id="IPR050121">
    <property type="entry name" value="Cytochrome_P450_monoxygenase"/>
</dbReference>
<protein>
    <submittedName>
        <fullName evidence="11">Cytochrome P450</fullName>
    </submittedName>
</protein>
<dbReference type="GO" id="GO:0004497">
    <property type="term" value="F:monooxygenase activity"/>
    <property type="evidence" value="ECO:0007669"/>
    <property type="project" value="UniProtKB-KW"/>
</dbReference>
<accession>A0AAE0IF15</accession>
<feature type="transmembrane region" description="Helical" evidence="10">
    <location>
        <begin position="12"/>
        <end position="32"/>
    </location>
</feature>
<dbReference type="GO" id="GO:0016705">
    <property type="term" value="F:oxidoreductase activity, acting on paired donors, with incorporation or reduction of molecular oxygen"/>
    <property type="evidence" value="ECO:0007669"/>
    <property type="project" value="InterPro"/>
</dbReference>
<comment type="pathway">
    <text evidence="2">Secondary metabolite biosynthesis.</text>
</comment>
<keyword evidence="4 9" id="KW-0349">Heme</keyword>
<keyword evidence="10" id="KW-1133">Transmembrane helix</keyword>
<evidence type="ECO:0000313" key="11">
    <source>
        <dbReference type="EMBL" id="KAK3323730.1"/>
    </source>
</evidence>
<proteinExistence type="inferred from homology"/>
<dbReference type="PANTHER" id="PTHR24305:SF107">
    <property type="entry name" value="P450, PUTATIVE (EUROFUNG)-RELATED"/>
    <property type="match status" value="1"/>
</dbReference>
<gene>
    <name evidence="11" type="ORF">B0T19DRAFT_476778</name>
</gene>
<evidence type="ECO:0000256" key="2">
    <source>
        <dbReference type="ARBA" id="ARBA00005179"/>
    </source>
</evidence>
<comment type="similarity">
    <text evidence="3">Belongs to the cytochrome P450 family.</text>
</comment>
<evidence type="ECO:0000313" key="12">
    <source>
        <dbReference type="Proteomes" id="UP001286456"/>
    </source>
</evidence>
<dbReference type="Pfam" id="PF00067">
    <property type="entry name" value="p450"/>
    <property type="match status" value="1"/>
</dbReference>
<evidence type="ECO:0000256" key="7">
    <source>
        <dbReference type="ARBA" id="ARBA00023004"/>
    </source>
</evidence>
<keyword evidence="10" id="KW-0812">Transmembrane</keyword>
<keyword evidence="5 9" id="KW-0479">Metal-binding</keyword>
<dbReference type="InterPro" id="IPR001128">
    <property type="entry name" value="Cyt_P450"/>
</dbReference>
<dbReference type="PRINTS" id="PR00385">
    <property type="entry name" value="P450"/>
</dbReference>
<organism evidence="11 12">
    <name type="scientific">Cercophora scortea</name>
    <dbReference type="NCBI Taxonomy" id="314031"/>
    <lineage>
        <taxon>Eukaryota</taxon>
        <taxon>Fungi</taxon>
        <taxon>Dikarya</taxon>
        <taxon>Ascomycota</taxon>
        <taxon>Pezizomycotina</taxon>
        <taxon>Sordariomycetes</taxon>
        <taxon>Sordariomycetidae</taxon>
        <taxon>Sordariales</taxon>
        <taxon>Lasiosphaeriaceae</taxon>
        <taxon>Cercophora</taxon>
    </lineage>
</organism>
<keyword evidence="7 9" id="KW-0408">Iron</keyword>
<keyword evidence="10" id="KW-0472">Membrane</keyword>
<dbReference type="PRINTS" id="PR00465">
    <property type="entry name" value="EP450IV"/>
</dbReference>
<evidence type="ECO:0000256" key="3">
    <source>
        <dbReference type="ARBA" id="ARBA00010617"/>
    </source>
</evidence>
<dbReference type="GO" id="GO:0020037">
    <property type="term" value="F:heme binding"/>
    <property type="evidence" value="ECO:0007669"/>
    <property type="project" value="InterPro"/>
</dbReference>
<comment type="caution">
    <text evidence="11">The sequence shown here is derived from an EMBL/GenBank/DDBJ whole genome shotgun (WGS) entry which is preliminary data.</text>
</comment>